<name>A0A6S6TCL5_9BACT</name>
<evidence type="ECO:0000256" key="11">
    <source>
        <dbReference type="ARBA" id="ARBA00023211"/>
    </source>
</evidence>
<accession>A0A6S6TCL5</accession>
<keyword evidence="9 12" id="KW-0255">Endonuclease</keyword>
<evidence type="ECO:0000256" key="5">
    <source>
        <dbReference type="ARBA" id="ARBA00007383"/>
    </source>
</evidence>
<keyword evidence="6" id="KW-0963">Cytoplasm</keyword>
<keyword evidence="8 12" id="KW-0479">Metal-binding</keyword>
<reference evidence="16" key="1">
    <citation type="submission" date="2020-01" db="EMBL/GenBank/DDBJ databases">
        <authorList>
            <person name="Meier V. D."/>
            <person name="Meier V D."/>
        </authorList>
    </citation>
    <scope>NUCLEOTIDE SEQUENCE</scope>
    <source>
        <strain evidence="16">HLG_WM_MAG_06</strain>
    </source>
</reference>
<dbReference type="PROSITE" id="PS51975">
    <property type="entry name" value="RNASE_H_2"/>
    <property type="match status" value="1"/>
</dbReference>
<dbReference type="InterPro" id="IPR001352">
    <property type="entry name" value="RNase_HII/HIII"/>
</dbReference>
<gene>
    <name evidence="16" type="ORF">HELGO_WM5610</name>
</gene>
<dbReference type="NCBIfam" id="NF000595">
    <property type="entry name" value="PRK00015.1-3"/>
    <property type="match status" value="1"/>
</dbReference>
<comment type="catalytic activity">
    <reaction evidence="1 12 13">
        <text>Endonucleolytic cleavage to 5'-phosphomonoester.</text>
        <dbReference type="EC" id="3.1.26.4"/>
    </reaction>
</comment>
<dbReference type="InterPro" id="IPR024567">
    <property type="entry name" value="RNase_HII/HIII_dom"/>
</dbReference>
<dbReference type="InterPro" id="IPR022898">
    <property type="entry name" value="RNase_HII"/>
</dbReference>
<evidence type="ECO:0000256" key="1">
    <source>
        <dbReference type="ARBA" id="ARBA00000077"/>
    </source>
</evidence>
<proteinExistence type="inferred from homology"/>
<evidence type="ECO:0000256" key="12">
    <source>
        <dbReference type="PROSITE-ProRule" id="PRU01319"/>
    </source>
</evidence>
<dbReference type="GO" id="GO:0006298">
    <property type="term" value="P:mismatch repair"/>
    <property type="evidence" value="ECO:0007669"/>
    <property type="project" value="TreeGrafter"/>
</dbReference>
<evidence type="ECO:0000256" key="3">
    <source>
        <dbReference type="ARBA" id="ARBA00004065"/>
    </source>
</evidence>
<dbReference type="AlphaFoldDB" id="A0A6S6TCL5"/>
<dbReference type="GO" id="GO:0043137">
    <property type="term" value="P:DNA replication, removal of RNA primer"/>
    <property type="evidence" value="ECO:0007669"/>
    <property type="project" value="TreeGrafter"/>
</dbReference>
<evidence type="ECO:0000256" key="10">
    <source>
        <dbReference type="ARBA" id="ARBA00022801"/>
    </source>
</evidence>
<keyword evidence="10 12" id="KW-0378">Hydrolase</keyword>
<evidence type="ECO:0000256" key="9">
    <source>
        <dbReference type="ARBA" id="ARBA00022759"/>
    </source>
</evidence>
<dbReference type="InterPro" id="IPR036397">
    <property type="entry name" value="RNaseH_sf"/>
</dbReference>
<keyword evidence="11" id="KW-0464">Manganese</keyword>
<feature type="domain" description="RNase H type-2" evidence="15">
    <location>
        <begin position="23"/>
        <end position="200"/>
    </location>
</feature>
<dbReference type="GO" id="GO:0003723">
    <property type="term" value="F:RNA binding"/>
    <property type="evidence" value="ECO:0007669"/>
    <property type="project" value="UniProtKB-UniRule"/>
</dbReference>
<dbReference type="SUPFAM" id="SSF53098">
    <property type="entry name" value="Ribonuclease H-like"/>
    <property type="match status" value="1"/>
</dbReference>
<keyword evidence="7 12" id="KW-0540">Nuclease</keyword>
<dbReference type="GO" id="GO:0004523">
    <property type="term" value="F:RNA-DNA hybrid ribonuclease activity"/>
    <property type="evidence" value="ECO:0007669"/>
    <property type="project" value="UniProtKB-UniRule"/>
</dbReference>
<dbReference type="CDD" id="cd07182">
    <property type="entry name" value="RNase_HII_bacteria_HII_like"/>
    <property type="match status" value="1"/>
</dbReference>
<organism evidence="16">
    <name type="scientific">uncultured Sulfurovum sp</name>
    <dbReference type="NCBI Taxonomy" id="269237"/>
    <lineage>
        <taxon>Bacteria</taxon>
        <taxon>Pseudomonadati</taxon>
        <taxon>Campylobacterota</taxon>
        <taxon>Epsilonproteobacteria</taxon>
        <taxon>Campylobacterales</taxon>
        <taxon>Sulfurovaceae</taxon>
        <taxon>Sulfurovum</taxon>
        <taxon>environmental samples</taxon>
    </lineage>
</organism>
<dbReference type="GO" id="GO:0005737">
    <property type="term" value="C:cytoplasm"/>
    <property type="evidence" value="ECO:0007669"/>
    <property type="project" value="UniProtKB-SubCell"/>
</dbReference>
<dbReference type="Pfam" id="PF01351">
    <property type="entry name" value="RNase_HII"/>
    <property type="match status" value="1"/>
</dbReference>
<comment type="similarity">
    <text evidence="5 13">Belongs to the RNase HII family.</text>
</comment>
<feature type="region of interest" description="Disordered" evidence="14">
    <location>
        <begin position="1"/>
        <end position="23"/>
    </location>
</feature>
<evidence type="ECO:0000256" key="4">
    <source>
        <dbReference type="ARBA" id="ARBA00004496"/>
    </source>
</evidence>
<dbReference type="GO" id="GO:0032299">
    <property type="term" value="C:ribonuclease H2 complex"/>
    <property type="evidence" value="ECO:0007669"/>
    <property type="project" value="TreeGrafter"/>
</dbReference>
<comment type="cofactor">
    <cofactor evidence="2">
        <name>Mg(2+)</name>
        <dbReference type="ChEBI" id="CHEBI:18420"/>
    </cofactor>
</comment>
<dbReference type="InterPro" id="IPR012337">
    <property type="entry name" value="RNaseH-like_sf"/>
</dbReference>
<evidence type="ECO:0000256" key="6">
    <source>
        <dbReference type="ARBA" id="ARBA00022490"/>
    </source>
</evidence>
<sequence length="200" mass="21931">MPRLRTSTSSVTDSSPERSRREHKLCGIDEAGRGPLAGDLVMAGVILKNDIEGLMDSKVLSEKKREALYPQIIENSLYHIVSFSPQQIDQDGLSKCLGKGLESIMENLESEVYLFDGNQTFGVLGVSTMVKADAKVPEVSAASILAKVTHDHAIVKASKLYPLYGFEKHKGYGTKAHVAAIKEHGYCDLHRRSFKVKGLS</sequence>
<feature type="binding site" evidence="12">
    <location>
        <position position="116"/>
    </location>
    <ligand>
        <name>a divalent metal cation</name>
        <dbReference type="ChEBI" id="CHEBI:60240"/>
    </ligand>
</feature>
<evidence type="ECO:0000256" key="8">
    <source>
        <dbReference type="ARBA" id="ARBA00022723"/>
    </source>
</evidence>
<protein>
    <recommendedName>
        <fullName evidence="13">Ribonuclease</fullName>
        <ecNumber evidence="13">3.1.26.4</ecNumber>
    </recommendedName>
</protein>
<evidence type="ECO:0000256" key="13">
    <source>
        <dbReference type="RuleBase" id="RU003515"/>
    </source>
</evidence>
<feature type="compositionally biased region" description="Polar residues" evidence="14">
    <location>
        <begin position="1"/>
        <end position="14"/>
    </location>
</feature>
<evidence type="ECO:0000256" key="14">
    <source>
        <dbReference type="SAM" id="MobiDB-lite"/>
    </source>
</evidence>
<comment type="function">
    <text evidence="3 13">Endonuclease that specifically degrades the RNA of RNA-DNA hybrids.</text>
</comment>
<dbReference type="EC" id="3.1.26.4" evidence="13"/>
<feature type="binding site" evidence="12">
    <location>
        <position position="30"/>
    </location>
    <ligand>
        <name>a divalent metal cation</name>
        <dbReference type="ChEBI" id="CHEBI:60240"/>
    </ligand>
</feature>
<evidence type="ECO:0000256" key="2">
    <source>
        <dbReference type="ARBA" id="ARBA00001946"/>
    </source>
</evidence>
<dbReference type="Gene3D" id="3.30.420.10">
    <property type="entry name" value="Ribonuclease H-like superfamily/Ribonuclease H"/>
    <property type="match status" value="1"/>
</dbReference>
<comment type="subcellular location">
    <subcellularLocation>
        <location evidence="4">Cytoplasm</location>
    </subcellularLocation>
</comment>
<dbReference type="EMBL" id="CACVAP010000068">
    <property type="protein sequence ID" value="CAA6812784.1"/>
    <property type="molecule type" value="Genomic_DNA"/>
</dbReference>
<dbReference type="GO" id="GO:0046872">
    <property type="term" value="F:metal ion binding"/>
    <property type="evidence" value="ECO:0007669"/>
    <property type="project" value="UniProtKB-KW"/>
</dbReference>
<evidence type="ECO:0000259" key="15">
    <source>
        <dbReference type="PROSITE" id="PS51975"/>
    </source>
</evidence>
<comment type="cofactor">
    <cofactor evidence="12">
        <name>Mn(2+)</name>
        <dbReference type="ChEBI" id="CHEBI:29035"/>
    </cofactor>
    <cofactor evidence="12">
        <name>Mg(2+)</name>
        <dbReference type="ChEBI" id="CHEBI:18420"/>
    </cofactor>
    <text evidence="12">Manganese or magnesium. Binds 1 divalent metal ion per monomer in the absence of substrate. May bind a second metal ion after substrate binding.</text>
</comment>
<dbReference type="PANTHER" id="PTHR10954:SF18">
    <property type="entry name" value="RIBONUCLEASE HII"/>
    <property type="match status" value="1"/>
</dbReference>
<evidence type="ECO:0000313" key="16">
    <source>
        <dbReference type="EMBL" id="CAA6812784.1"/>
    </source>
</evidence>
<dbReference type="PANTHER" id="PTHR10954">
    <property type="entry name" value="RIBONUCLEASE H2 SUBUNIT A"/>
    <property type="match status" value="1"/>
</dbReference>
<evidence type="ECO:0000256" key="7">
    <source>
        <dbReference type="ARBA" id="ARBA00022722"/>
    </source>
</evidence>
<feature type="binding site" evidence="12">
    <location>
        <position position="29"/>
    </location>
    <ligand>
        <name>a divalent metal cation</name>
        <dbReference type="ChEBI" id="CHEBI:60240"/>
    </ligand>
</feature>